<evidence type="ECO:0000256" key="3">
    <source>
        <dbReference type="ARBA" id="ARBA00022723"/>
    </source>
</evidence>
<reference evidence="9 10" key="1">
    <citation type="journal article" date="2017" name="BMC Genomics">
        <title>Chromosome level assembly and secondary metabolite potential of the parasitic fungus Cordyceps militaris.</title>
        <authorList>
            <person name="Kramer G.J."/>
            <person name="Nodwell J.R."/>
        </authorList>
    </citation>
    <scope>NUCLEOTIDE SEQUENCE [LARGE SCALE GENOMIC DNA]</scope>
    <source>
        <strain evidence="9 10">ATCC 34164</strain>
    </source>
</reference>
<dbReference type="OrthoDB" id="534666at2759"/>
<evidence type="ECO:0000259" key="8">
    <source>
        <dbReference type="Pfam" id="PF01432"/>
    </source>
</evidence>
<dbReference type="InterPro" id="IPR001567">
    <property type="entry name" value="Pept_M3A_M3B_dom"/>
</dbReference>
<keyword evidence="4 7" id="KW-0378">Hydrolase</keyword>
<evidence type="ECO:0000313" key="10">
    <source>
        <dbReference type="Proteomes" id="UP000323067"/>
    </source>
</evidence>
<dbReference type="CDD" id="cd06455">
    <property type="entry name" value="M3A_TOP"/>
    <property type="match status" value="1"/>
</dbReference>
<name>A0A2H4S9A8_CORMI</name>
<evidence type="ECO:0000256" key="2">
    <source>
        <dbReference type="ARBA" id="ARBA00022670"/>
    </source>
</evidence>
<dbReference type="InterPro" id="IPR024079">
    <property type="entry name" value="MetalloPept_cat_dom_sf"/>
</dbReference>
<keyword evidence="5 7" id="KW-0862">Zinc</keyword>
<comment type="similarity">
    <text evidence="1 7">Belongs to the peptidase M3 family.</text>
</comment>
<dbReference type="GO" id="GO:0046872">
    <property type="term" value="F:metal ion binding"/>
    <property type="evidence" value="ECO:0007669"/>
    <property type="project" value="UniProtKB-UniRule"/>
</dbReference>
<dbReference type="PANTHER" id="PTHR11804">
    <property type="entry name" value="PROTEASE M3 THIMET OLIGOPEPTIDASE-RELATED"/>
    <property type="match status" value="1"/>
</dbReference>
<proteinExistence type="inferred from homology"/>
<dbReference type="GO" id="GO:0006508">
    <property type="term" value="P:proteolysis"/>
    <property type="evidence" value="ECO:0007669"/>
    <property type="project" value="UniProtKB-KW"/>
</dbReference>
<feature type="domain" description="Peptidase M3A/M3B catalytic" evidence="8">
    <location>
        <begin position="214"/>
        <end position="692"/>
    </location>
</feature>
<dbReference type="AlphaFoldDB" id="A0A2H4S9A8"/>
<dbReference type="GO" id="GO:0006518">
    <property type="term" value="P:peptide metabolic process"/>
    <property type="evidence" value="ECO:0007669"/>
    <property type="project" value="TreeGrafter"/>
</dbReference>
<dbReference type="InterPro" id="IPR024080">
    <property type="entry name" value="Neurolysin/TOP_N"/>
</dbReference>
<dbReference type="Gene3D" id="1.20.1050.40">
    <property type="entry name" value="Endopeptidase. Chain P, domain 1"/>
    <property type="match status" value="1"/>
</dbReference>
<dbReference type="EMBL" id="CP023322">
    <property type="protein sequence ID" value="ATY59693.1"/>
    <property type="molecule type" value="Genomic_DNA"/>
</dbReference>
<evidence type="ECO:0000256" key="5">
    <source>
        <dbReference type="ARBA" id="ARBA00022833"/>
    </source>
</evidence>
<dbReference type="Pfam" id="PF01432">
    <property type="entry name" value="Peptidase_M3"/>
    <property type="match status" value="1"/>
</dbReference>
<evidence type="ECO:0000256" key="6">
    <source>
        <dbReference type="ARBA" id="ARBA00023049"/>
    </source>
</evidence>
<dbReference type="VEuPathDB" id="FungiDB:A9K55_003444"/>
<dbReference type="Gene3D" id="1.10.1370.10">
    <property type="entry name" value="Neurolysin, domain 3"/>
    <property type="match status" value="1"/>
</dbReference>
<dbReference type="Gene3D" id="3.40.390.10">
    <property type="entry name" value="Collagenase (Catalytic Domain)"/>
    <property type="match status" value="1"/>
</dbReference>
<sequence>MSSTPDLPRLLSADQVVPTMRVSIAMVKAAQDRVVDSVKLTDACFDSVMLPWAMTENQAQTVQGIIELLKYASPDPAVHDAVAAATTLEEEAEAGWLRRADLFKLVKATSEKNETLDEESRHYLRDKLQRFVDAGHGSLGDEGIKRFLEINNRIEEVTKAYNKTLIEERPGAWSSAKDELQGLSAHELSGWKAGQGEQQGLLYGPPANSGLRVLQHLDNPTTRRKMYLQNRKGLAENAKIFHEIVVLRDERARLIGYDNHAAMRIKTRAIQSLEQVESFLGELEKTIIPKGVEEMSQLQSLRREDCKRWGVSEEGDDKGLPLWDMGYYETQQMKAAGVNDANVAPFFPLDTTISKMLKLFESYLSLQFKKIPDARLDESTLWHPTVQAWETYREGSFLGFLYLDLLSRDHKYKGSQCVNIHCGYEKQDGSRQLPATVLMCSFPAPTESSCAQLRHREVVTLFHELGHGIHDLVARTKYAHFHGYHLPVDIGEMPSTLLENWCWTKDVLRHLSCHYTKLDSKYLQQWRQDNPNSPDPAEKIDEDTLDKIIKIRNIHRGQYHLYQLAISVFDLKIHAAKSHEETQSLNLSKLWYDCRERYEGLDCSEARQSEHEHASFGHLLNGYDVGYYGYLACAAFAKDAFYSQFVDDISNKQTWGRFEQYVLRPGGSLDNQLQMVDDFLGRQPNFSALAESLFLILEMVK</sequence>
<dbReference type="SUPFAM" id="SSF55486">
    <property type="entry name" value="Metalloproteases ('zincins'), catalytic domain"/>
    <property type="match status" value="1"/>
</dbReference>
<gene>
    <name evidence="9" type="ORF">A9K55_003444</name>
</gene>
<evidence type="ECO:0000256" key="7">
    <source>
        <dbReference type="RuleBase" id="RU003435"/>
    </source>
</evidence>
<protein>
    <submittedName>
        <fullName evidence="9">Peptidase family M3</fullName>
    </submittedName>
</protein>
<keyword evidence="3 7" id="KW-0479">Metal-binding</keyword>
<evidence type="ECO:0000313" key="9">
    <source>
        <dbReference type="EMBL" id="ATY59693.1"/>
    </source>
</evidence>
<dbReference type="GO" id="GO:0005758">
    <property type="term" value="C:mitochondrial intermembrane space"/>
    <property type="evidence" value="ECO:0007669"/>
    <property type="project" value="TreeGrafter"/>
</dbReference>
<dbReference type="PANTHER" id="PTHR11804:SF84">
    <property type="entry name" value="SACCHAROLYSIN"/>
    <property type="match status" value="1"/>
</dbReference>
<evidence type="ECO:0000256" key="4">
    <source>
        <dbReference type="ARBA" id="ARBA00022801"/>
    </source>
</evidence>
<evidence type="ECO:0000256" key="1">
    <source>
        <dbReference type="ARBA" id="ARBA00006040"/>
    </source>
</evidence>
<dbReference type="VEuPathDB" id="FungiDB:CCM_06080"/>
<accession>A0A2H4S9A8</accession>
<dbReference type="Proteomes" id="UP000323067">
    <property type="component" value="Chromosome iv"/>
</dbReference>
<keyword evidence="2 7" id="KW-0645">Protease</keyword>
<dbReference type="GO" id="GO:0004222">
    <property type="term" value="F:metalloendopeptidase activity"/>
    <property type="evidence" value="ECO:0007669"/>
    <property type="project" value="InterPro"/>
</dbReference>
<dbReference type="InterPro" id="IPR024077">
    <property type="entry name" value="Neurolysin/TOP_dom2"/>
</dbReference>
<comment type="cofactor">
    <cofactor evidence="7">
        <name>Zn(2+)</name>
        <dbReference type="ChEBI" id="CHEBI:29105"/>
    </cofactor>
    <text evidence="7">Binds 1 zinc ion.</text>
</comment>
<organism evidence="9 10">
    <name type="scientific">Cordyceps militaris</name>
    <name type="common">Caterpillar fungus</name>
    <name type="synonym">Clavaria militaris</name>
    <dbReference type="NCBI Taxonomy" id="73501"/>
    <lineage>
        <taxon>Eukaryota</taxon>
        <taxon>Fungi</taxon>
        <taxon>Dikarya</taxon>
        <taxon>Ascomycota</taxon>
        <taxon>Pezizomycotina</taxon>
        <taxon>Sordariomycetes</taxon>
        <taxon>Hypocreomycetidae</taxon>
        <taxon>Hypocreales</taxon>
        <taxon>Cordycipitaceae</taxon>
        <taxon>Cordyceps</taxon>
    </lineage>
</organism>
<keyword evidence="6 7" id="KW-0482">Metalloprotease</keyword>
<dbReference type="InterPro" id="IPR045090">
    <property type="entry name" value="Pept_M3A_M3B"/>
</dbReference>